<evidence type="ECO:0000256" key="4">
    <source>
        <dbReference type="ARBA" id="ARBA00022827"/>
    </source>
</evidence>
<dbReference type="GO" id="GO:0050660">
    <property type="term" value="F:flavin adenine dinucleotide binding"/>
    <property type="evidence" value="ECO:0007669"/>
    <property type="project" value="InterPro"/>
</dbReference>
<evidence type="ECO:0000256" key="6">
    <source>
        <dbReference type="ARBA" id="ARBA00023002"/>
    </source>
</evidence>
<proteinExistence type="inferred from homology"/>
<dbReference type="FunFam" id="3.50.50.60:FF:000228">
    <property type="entry name" value="FAD-containing monooxygenase EthA"/>
    <property type="match status" value="1"/>
</dbReference>
<evidence type="ECO:0000256" key="5">
    <source>
        <dbReference type="ARBA" id="ARBA00022857"/>
    </source>
</evidence>
<evidence type="ECO:0000313" key="8">
    <source>
        <dbReference type="EMBL" id="GFG72826.1"/>
    </source>
</evidence>
<dbReference type="GO" id="GO:0004499">
    <property type="term" value="F:N,N-dimethylaniline monooxygenase activity"/>
    <property type="evidence" value="ECO:0007669"/>
    <property type="project" value="InterPro"/>
</dbReference>
<accession>A0A7I9XU09</accession>
<name>A0A7I9XU09_9MYCO</name>
<evidence type="ECO:0000313" key="9">
    <source>
        <dbReference type="Proteomes" id="UP000465361"/>
    </source>
</evidence>
<dbReference type="PANTHER" id="PTHR43872">
    <property type="entry name" value="MONOOXYGENASE, PUTATIVE (AFU_ORTHOLOGUE AFUA_8G02570)-RELATED"/>
    <property type="match status" value="1"/>
</dbReference>
<dbReference type="EMBL" id="BLKW01000002">
    <property type="protein sequence ID" value="GFG72826.1"/>
    <property type="molecule type" value="Genomic_DNA"/>
</dbReference>
<dbReference type="InterPro" id="IPR051820">
    <property type="entry name" value="FAD-binding_MO"/>
</dbReference>
<dbReference type="Proteomes" id="UP000465361">
    <property type="component" value="Unassembled WGS sequence"/>
</dbReference>
<keyword evidence="5" id="KW-0521">NADP</keyword>
<dbReference type="InterPro" id="IPR036188">
    <property type="entry name" value="FAD/NAD-bd_sf"/>
</dbReference>
<comment type="similarity">
    <text evidence="2">Belongs to the FAD-binding monooxygenase family.</text>
</comment>
<comment type="cofactor">
    <cofactor evidence="1">
        <name>FAD</name>
        <dbReference type="ChEBI" id="CHEBI:57692"/>
    </cofactor>
</comment>
<evidence type="ECO:0000256" key="1">
    <source>
        <dbReference type="ARBA" id="ARBA00001974"/>
    </source>
</evidence>
<evidence type="ECO:0000256" key="3">
    <source>
        <dbReference type="ARBA" id="ARBA00022630"/>
    </source>
</evidence>
<keyword evidence="6" id="KW-0560">Oxidoreductase</keyword>
<dbReference type="InterPro" id="IPR020946">
    <property type="entry name" value="Flavin_mOase-like"/>
</dbReference>
<keyword evidence="3" id="KW-0285">Flavoprotein</keyword>
<sequence>MGFLKWEPVEYGIGRSRARPVTPDVLRWDVPGDGPGVGEGSAAVVDDQFFDVVIIGAGISGIGAAYRIRERNPHVRYTILERRPRLGGTWDLFRYPGVRSDSDIFTLCFPWEPWTRPEMIVDGAHIRQYLADTARKHRIDKHIRFSTHVRSADWDSSTDTWTIRAERDGADETYRCRFVFFGTGYYDYDNPYTPAFAGIQDFAGEVVHPQHWPESLDCTGKRVVVIGSGATAVSLIPSLARQAAHVTMLQRTPSYMISAPQIEPTANLLRKLLPLKVAHWIIRWRNALIGVLLWEVSRRAPQYMKRRLRRIAERHLPAGYDIDTHFTPPYDPWDQRLCFVVGADLYKAIRRGAVDVVTDHIDHMDAHGIVLKSGRRLDADVIVTATGLQLQALGGITISLDGEKINPHDRFVYRRHMLEDVPNAAWCVGYTNASWTLGADMTARSVAKLLEYMRTHGYTHAYPHLGDTDMPEQPAFNLQAGYVLRSLDVLPKSGTRRPWVISHHFLRDALDHRLRPIDDHMVFGRATAEQRQSA</sequence>
<organism evidence="8 9">
    <name type="scientific">Mycobacterium botniense</name>
    <dbReference type="NCBI Taxonomy" id="84962"/>
    <lineage>
        <taxon>Bacteria</taxon>
        <taxon>Bacillati</taxon>
        <taxon>Actinomycetota</taxon>
        <taxon>Actinomycetes</taxon>
        <taxon>Mycobacteriales</taxon>
        <taxon>Mycobacteriaceae</taxon>
        <taxon>Mycobacterium</taxon>
    </lineage>
</organism>
<keyword evidence="4" id="KW-0274">FAD</keyword>
<dbReference type="GO" id="GO:0050661">
    <property type="term" value="F:NADP binding"/>
    <property type="evidence" value="ECO:0007669"/>
    <property type="project" value="InterPro"/>
</dbReference>
<dbReference type="Gene3D" id="3.50.50.60">
    <property type="entry name" value="FAD/NAD(P)-binding domain"/>
    <property type="match status" value="2"/>
</dbReference>
<gene>
    <name evidence="8" type="ORF">MBOT_01910</name>
</gene>
<evidence type="ECO:0000256" key="7">
    <source>
        <dbReference type="ARBA" id="ARBA00023033"/>
    </source>
</evidence>
<comment type="caution">
    <text evidence="8">The sequence shown here is derived from an EMBL/GenBank/DDBJ whole genome shotgun (WGS) entry which is preliminary data.</text>
</comment>
<reference evidence="8 9" key="1">
    <citation type="journal article" date="2019" name="Emerg. Microbes Infect.">
        <title>Comprehensive subspecies identification of 175 nontuberculous mycobacteria species based on 7547 genomic profiles.</title>
        <authorList>
            <person name="Matsumoto Y."/>
            <person name="Kinjo T."/>
            <person name="Motooka D."/>
            <person name="Nabeya D."/>
            <person name="Jung N."/>
            <person name="Uechi K."/>
            <person name="Horii T."/>
            <person name="Iida T."/>
            <person name="Fujita J."/>
            <person name="Nakamura S."/>
        </authorList>
    </citation>
    <scope>NUCLEOTIDE SEQUENCE [LARGE SCALE GENOMIC DNA]</scope>
    <source>
        <strain evidence="8 9">JCM 17322</strain>
    </source>
</reference>
<dbReference type="PRINTS" id="PR00411">
    <property type="entry name" value="PNDRDTASEI"/>
</dbReference>
<keyword evidence="7 8" id="KW-0503">Monooxygenase</keyword>
<dbReference type="AlphaFoldDB" id="A0A7I9XU09"/>
<dbReference type="Pfam" id="PF00743">
    <property type="entry name" value="FMO-like"/>
    <property type="match status" value="1"/>
</dbReference>
<dbReference type="SUPFAM" id="SSF51905">
    <property type="entry name" value="FAD/NAD(P)-binding domain"/>
    <property type="match status" value="2"/>
</dbReference>
<dbReference type="PANTHER" id="PTHR43872:SF1">
    <property type="entry name" value="MONOOXYGENASE, PUTATIVE (AFU_ORTHOLOGUE AFUA_8G02570)-RELATED"/>
    <property type="match status" value="1"/>
</dbReference>
<protein>
    <submittedName>
        <fullName evidence="8">Monooxygenase flavin-binding family protein</fullName>
    </submittedName>
</protein>
<evidence type="ECO:0000256" key="2">
    <source>
        <dbReference type="ARBA" id="ARBA00010139"/>
    </source>
</evidence>
<keyword evidence="9" id="KW-1185">Reference proteome</keyword>